<name>A0A6C0EZX8_9ZZZZ</name>
<feature type="region of interest" description="Disordered" evidence="1">
    <location>
        <begin position="74"/>
        <end position="116"/>
    </location>
</feature>
<reference evidence="2" key="1">
    <citation type="journal article" date="2020" name="Nature">
        <title>Giant virus diversity and host interactions through global metagenomics.</title>
        <authorList>
            <person name="Schulz F."/>
            <person name="Roux S."/>
            <person name="Paez-Espino D."/>
            <person name="Jungbluth S."/>
            <person name="Walsh D.A."/>
            <person name="Denef V.J."/>
            <person name="McMahon K.D."/>
            <person name="Konstantinidis K.T."/>
            <person name="Eloe-Fadrosh E.A."/>
            <person name="Kyrpides N.C."/>
            <person name="Woyke T."/>
        </authorList>
    </citation>
    <scope>NUCLEOTIDE SEQUENCE</scope>
    <source>
        <strain evidence="2">GVMAG-M-3300009161-52</strain>
    </source>
</reference>
<proteinExistence type="predicted"/>
<feature type="compositionally biased region" description="Low complexity" evidence="1">
    <location>
        <begin position="333"/>
        <end position="362"/>
    </location>
</feature>
<dbReference type="Gene3D" id="1.10.510.10">
    <property type="entry name" value="Transferase(Phosphotransferase) domain 1"/>
    <property type="match status" value="1"/>
</dbReference>
<dbReference type="SUPFAM" id="SSF56112">
    <property type="entry name" value="Protein kinase-like (PK-like)"/>
    <property type="match status" value="1"/>
</dbReference>
<dbReference type="GO" id="GO:0000278">
    <property type="term" value="P:mitotic cell cycle"/>
    <property type="evidence" value="ECO:0007669"/>
    <property type="project" value="TreeGrafter"/>
</dbReference>
<organism evidence="2">
    <name type="scientific">viral metagenome</name>
    <dbReference type="NCBI Taxonomy" id="1070528"/>
    <lineage>
        <taxon>unclassified sequences</taxon>
        <taxon>metagenomes</taxon>
        <taxon>organismal metagenomes</taxon>
    </lineage>
</organism>
<sequence>MSKALIPVSKLSDDECNTLFQSITEKLKIENLKFFYPIYKKVIDDDNMSPEELRGIVLDSKFKCKQILTKLTESDDEDFDTEDEQDSSSDTEKGEEKDQCETNSDMIGGSNDNLDNSNELDAVLNKQCDIDDEYELEKSDDDMSDDSNNDDAEIEEAINNTYMATAIIEKTNKATGEKICKEETIHIKKSALLEPLKIMKDEYVIPSTIQNKNINDESLKNTMNKLNSYNNSGHVEALFLYLGNKLVESGKCPSFPYYYGCVNGDDSNYHHNITDEYDMVSRTKWFRDRVKTDFDLLIIENEDMEEYEKEMIENMENFDKPLNKSRSRKGSRCRSGSGSDSESGSGSDSDSESGSRSGSETGSETRSDIDELDLQNLDDNKEIKEIKEIKDIKDINVKCLDNAMATIEEPTEKSMVESSNDLETDLLECDIIKSVSMDFIKDMDAEDLEINILDDENCNICSNESCTDESCTDIQCGGSPLSNICNNLNSTVDIDEINEIDEIDEIDDVDVNDDNDNDFIEELSDIDKDNLSITDFDNNNSNLYYIKCDKMPVSLSLMEKLDNTLDNILDDDYNMSETEWFSVFFQVSFGLAVAQKYFSFVHNDLHSSNVMFKRTPLKYLYFQIANNYYRVPTFGKITKIIDFARGTFKFGDRWVFSDQFKEDGDASGQYDYPVDGSLKNCEFKPNPSFDLVRLGTTVIQRLDDLTAVREFVEQITLDDTGNSLCYDEDDFQLYIDIARNCHNAVPIDVMGRPEFEKFKINKAKIAKGQYIFKY</sequence>
<protein>
    <recommendedName>
        <fullName evidence="3">Protein kinase domain-containing protein</fullName>
    </recommendedName>
</protein>
<dbReference type="GO" id="GO:0072354">
    <property type="term" value="F:histone H3T3 kinase activity"/>
    <property type="evidence" value="ECO:0007669"/>
    <property type="project" value="TreeGrafter"/>
</dbReference>
<feature type="region of interest" description="Disordered" evidence="1">
    <location>
        <begin position="318"/>
        <end position="373"/>
    </location>
</feature>
<feature type="compositionally biased region" description="Basic residues" evidence="1">
    <location>
        <begin position="323"/>
        <end position="332"/>
    </location>
</feature>
<evidence type="ECO:0000256" key="1">
    <source>
        <dbReference type="SAM" id="MobiDB-lite"/>
    </source>
</evidence>
<evidence type="ECO:0000313" key="2">
    <source>
        <dbReference type="EMBL" id="QHT34251.1"/>
    </source>
</evidence>
<dbReference type="PANTHER" id="PTHR24419">
    <property type="entry name" value="INTERLEUKIN-1 RECEPTOR-ASSOCIATED KINASE"/>
    <property type="match status" value="1"/>
</dbReference>
<accession>A0A6C0EZX8</accession>
<dbReference type="InterPro" id="IPR011009">
    <property type="entry name" value="Kinase-like_dom_sf"/>
</dbReference>
<dbReference type="GO" id="GO:0005634">
    <property type="term" value="C:nucleus"/>
    <property type="evidence" value="ECO:0007669"/>
    <property type="project" value="TreeGrafter"/>
</dbReference>
<dbReference type="EMBL" id="MN738997">
    <property type="protein sequence ID" value="QHT34251.1"/>
    <property type="molecule type" value="Genomic_DNA"/>
</dbReference>
<feature type="compositionally biased region" description="Acidic residues" evidence="1">
    <location>
        <begin position="74"/>
        <end position="89"/>
    </location>
</feature>
<dbReference type="PANTHER" id="PTHR24419:SF18">
    <property type="entry name" value="SERINE_THREONINE-PROTEIN KINASE HASPIN"/>
    <property type="match status" value="1"/>
</dbReference>
<evidence type="ECO:0008006" key="3">
    <source>
        <dbReference type="Google" id="ProtNLM"/>
    </source>
</evidence>
<dbReference type="GO" id="GO:0005737">
    <property type="term" value="C:cytoplasm"/>
    <property type="evidence" value="ECO:0007669"/>
    <property type="project" value="TreeGrafter"/>
</dbReference>
<dbReference type="AlphaFoldDB" id="A0A6C0EZX8"/>
<feature type="compositionally biased region" description="Basic and acidic residues" evidence="1">
    <location>
        <begin position="90"/>
        <end position="100"/>
    </location>
</feature>
<dbReference type="GO" id="GO:0035556">
    <property type="term" value="P:intracellular signal transduction"/>
    <property type="evidence" value="ECO:0007669"/>
    <property type="project" value="TreeGrafter"/>
</dbReference>